<gene>
    <name evidence="1" type="ORF">PHO31112_01834</name>
</gene>
<dbReference type="AlphaFoldDB" id="A0A5E4U6R2"/>
<reference evidence="1 2" key="1">
    <citation type="submission" date="2019-08" db="EMBL/GenBank/DDBJ databases">
        <authorList>
            <person name="Peeters C."/>
        </authorList>
    </citation>
    <scope>NUCLEOTIDE SEQUENCE [LARGE SCALE GENOMIC DNA]</scope>
    <source>
        <strain evidence="1 2">LMG 31112</strain>
    </source>
</reference>
<evidence type="ECO:0000313" key="1">
    <source>
        <dbReference type="EMBL" id="VVD95293.1"/>
    </source>
</evidence>
<dbReference type="EMBL" id="CABPSM010000004">
    <property type="protein sequence ID" value="VVD95293.1"/>
    <property type="molecule type" value="Genomic_DNA"/>
</dbReference>
<dbReference type="Proteomes" id="UP000343317">
    <property type="component" value="Unassembled WGS sequence"/>
</dbReference>
<name>A0A5E4U6R2_9BURK</name>
<organism evidence="1 2">
    <name type="scientific">Pandoraea horticolens</name>
    <dbReference type="NCBI Taxonomy" id="2508298"/>
    <lineage>
        <taxon>Bacteria</taxon>
        <taxon>Pseudomonadati</taxon>
        <taxon>Pseudomonadota</taxon>
        <taxon>Betaproteobacteria</taxon>
        <taxon>Burkholderiales</taxon>
        <taxon>Burkholderiaceae</taxon>
        <taxon>Pandoraea</taxon>
    </lineage>
</organism>
<keyword evidence="2" id="KW-1185">Reference proteome</keyword>
<protein>
    <submittedName>
        <fullName evidence="1">Uncharacterized protein</fullName>
    </submittedName>
</protein>
<accession>A0A5E4U6R2</accession>
<sequence>MHRKFITESYLLGRTSTQRSIRDVQCLRKKSGLPDDVDECEDVGA</sequence>
<proteinExistence type="predicted"/>
<evidence type="ECO:0000313" key="2">
    <source>
        <dbReference type="Proteomes" id="UP000343317"/>
    </source>
</evidence>